<reference evidence="1" key="1">
    <citation type="journal article" date="2013" name="Proc. Natl. Acad. Sci. U.S.A.">
        <title>Mapping gene clusters within arrayed metagenomic libraries to expand the structural diversity of biomedically relevant natural products.</title>
        <authorList>
            <person name="Owen J.G."/>
            <person name="Reddy B.V."/>
            <person name="Ternei M.A."/>
            <person name="Charlop-Powers Z."/>
            <person name="Calle P.Y."/>
            <person name="Kim J.H."/>
            <person name="Brady S.F."/>
        </authorList>
    </citation>
    <scope>NUCLEOTIDE SEQUENCE</scope>
</reference>
<dbReference type="EMBL" id="KF264553">
    <property type="protein sequence ID" value="AGS49736.1"/>
    <property type="molecule type" value="Genomic_DNA"/>
</dbReference>
<proteinExistence type="predicted"/>
<sequence>MSGNAFANAAAMMLRQCVPDSEHEAQLRELMTVLDLQRGRRSNTLGWMVTAG</sequence>
<protein>
    <submittedName>
        <fullName evidence="1">Uncharacterized protein</fullName>
    </submittedName>
</protein>
<dbReference type="AlphaFoldDB" id="S5TUU9"/>
<organism evidence="1">
    <name type="scientific">uncultured bacterium esnapd14</name>
    <dbReference type="NCBI Taxonomy" id="1366594"/>
    <lineage>
        <taxon>Bacteria</taxon>
        <taxon>environmental samples</taxon>
    </lineage>
</organism>
<accession>S5TUU9</accession>
<evidence type="ECO:0000313" key="1">
    <source>
        <dbReference type="EMBL" id="AGS49736.1"/>
    </source>
</evidence>
<name>S5TUU9_9BACT</name>